<organism evidence="1">
    <name type="scientific">virus sp. ctnRj46</name>
    <dbReference type="NCBI Taxonomy" id="2826814"/>
    <lineage>
        <taxon>Viruses</taxon>
    </lineage>
</organism>
<accession>A0A8S5R6U6</accession>
<protein>
    <submittedName>
        <fullName evidence="1">Holin</fullName>
    </submittedName>
</protein>
<sequence length="45" mass="5297">MLFPEEKQGELKKKYVLDFLAQKNMHFDEDVISNLIESAVLELNE</sequence>
<reference evidence="1" key="1">
    <citation type="journal article" date="2021" name="Proc. Natl. Acad. Sci. U.S.A.">
        <title>A Catalog of Tens of Thousands of Viruses from Human Metagenomes Reveals Hidden Associations with Chronic Diseases.</title>
        <authorList>
            <person name="Tisza M.J."/>
            <person name="Buck C.B."/>
        </authorList>
    </citation>
    <scope>NUCLEOTIDE SEQUENCE</scope>
    <source>
        <strain evidence="1">CtnRj46</strain>
    </source>
</reference>
<dbReference type="EMBL" id="BK015829">
    <property type="protein sequence ID" value="DAE27134.1"/>
    <property type="molecule type" value="Genomic_DNA"/>
</dbReference>
<name>A0A8S5R6U6_9VIRU</name>
<evidence type="ECO:0000313" key="1">
    <source>
        <dbReference type="EMBL" id="DAE27134.1"/>
    </source>
</evidence>
<proteinExistence type="predicted"/>